<protein>
    <recommendedName>
        <fullName evidence="3">Serine/threonine-protein phosphatase 2A regulatory subunit B'' subunit gamma</fullName>
    </recommendedName>
</protein>
<organism evidence="9">
    <name type="scientific">Graphocephala atropunctata</name>
    <dbReference type="NCBI Taxonomy" id="36148"/>
    <lineage>
        <taxon>Eukaryota</taxon>
        <taxon>Metazoa</taxon>
        <taxon>Ecdysozoa</taxon>
        <taxon>Arthropoda</taxon>
        <taxon>Hexapoda</taxon>
        <taxon>Insecta</taxon>
        <taxon>Pterygota</taxon>
        <taxon>Neoptera</taxon>
        <taxon>Paraneoptera</taxon>
        <taxon>Hemiptera</taxon>
        <taxon>Auchenorrhyncha</taxon>
        <taxon>Membracoidea</taxon>
        <taxon>Cicadellidae</taxon>
        <taxon>Cicadellinae</taxon>
        <taxon>Cicadellini</taxon>
        <taxon>Graphocephala</taxon>
    </lineage>
</organism>
<dbReference type="GO" id="GO:0005634">
    <property type="term" value="C:nucleus"/>
    <property type="evidence" value="ECO:0007669"/>
    <property type="project" value="UniProtKB-SubCell"/>
</dbReference>
<evidence type="ECO:0000313" key="9">
    <source>
        <dbReference type="EMBL" id="JAT20687.1"/>
    </source>
</evidence>
<dbReference type="InterPro" id="IPR011992">
    <property type="entry name" value="EF-hand-dom_pair"/>
</dbReference>
<dbReference type="GO" id="GO:0046872">
    <property type="term" value="F:metal ion binding"/>
    <property type="evidence" value="ECO:0007669"/>
    <property type="project" value="UniProtKB-KW"/>
</dbReference>
<dbReference type="EMBL" id="GEBQ01019290">
    <property type="protein sequence ID" value="JAT20687.1"/>
    <property type="molecule type" value="Transcribed_RNA"/>
</dbReference>
<evidence type="ECO:0000256" key="4">
    <source>
        <dbReference type="ARBA" id="ARBA00022490"/>
    </source>
</evidence>
<keyword evidence="6" id="KW-0677">Repeat</keyword>
<keyword evidence="8" id="KW-0539">Nucleus</keyword>
<dbReference type="PANTHER" id="PTHR12085">
    <property type="entry name" value="SERINE/THREONINE-PROTEIN PHOSPHATASE 2A REGULATORY SUBUNIT B'' SUBUNIT GAMMA"/>
    <property type="match status" value="1"/>
</dbReference>
<dbReference type="GO" id="GO:0005819">
    <property type="term" value="C:spindle"/>
    <property type="evidence" value="ECO:0007669"/>
    <property type="project" value="TreeGrafter"/>
</dbReference>
<dbReference type="InterPro" id="IPR039865">
    <property type="entry name" value="PPP2R3C"/>
</dbReference>
<evidence type="ECO:0000256" key="6">
    <source>
        <dbReference type="ARBA" id="ARBA00022737"/>
    </source>
</evidence>
<dbReference type="CDD" id="cd21505">
    <property type="entry name" value="PPP2R3C"/>
    <property type="match status" value="1"/>
</dbReference>
<dbReference type="PANTHER" id="PTHR12085:SF3">
    <property type="entry name" value="SERINE_THREONINE-PROTEIN PHOSPHATASE 2A REGULATORY SUBUNIT B'' SUBUNIT GAMMA"/>
    <property type="match status" value="1"/>
</dbReference>
<dbReference type="GO" id="GO:0005737">
    <property type="term" value="C:cytoplasm"/>
    <property type="evidence" value="ECO:0007669"/>
    <property type="project" value="UniProtKB-SubCell"/>
</dbReference>
<evidence type="ECO:0000256" key="2">
    <source>
        <dbReference type="ARBA" id="ARBA00004496"/>
    </source>
</evidence>
<evidence type="ECO:0000256" key="1">
    <source>
        <dbReference type="ARBA" id="ARBA00004123"/>
    </source>
</evidence>
<evidence type="ECO:0000256" key="7">
    <source>
        <dbReference type="ARBA" id="ARBA00022837"/>
    </source>
</evidence>
<dbReference type="InterPro" id="IPR018247">
    <property type="entry name" value="EF_Hand_1_Ca_BS"/>
</dbReference>
<proteinExistence type="predicted"/>
<comment type="subcellular location">
    <subcellularLocation>
        <location evidence="2">Cytoplasm</location>
    </subcellularLocation>
    <subcellularLocation>
        <location evidence="1">Nucleus</location>
    </subcellularLocation>
</comment>
<evidence type="ECO:0000256" key="3">
    <source>
        <dbReference type="ARBA" id="ARBA00022320"/>
    </source>
</evidence>
<dbReference type="GO" id="GO:0030865">
    <property type="term" value="P:cortical cytoskeleton organization"/>
    <property type="evidence" value="ECO:0007669"/>
    <property type="project" value="TreeGrafter"/>
</dbReference>
<dbReference type="Gene3D" id="1.10.238.10">
    <property type="entry name" value="EF-hand"/>
    <property type="match status" value="1"/>
</dbReference>
<keyword evidence="7" id="KW-0106">Calcium</keyword>
<dbReference type="GO" id="GO:0000226">
    <property type="term" value="P:microtubule cytoskeleton organization"/>
    <property type="evidence" value="ECO:0007669"/>
    <property type="project" value="TreeGrafter"/>
</dbReference>
<dbReference type="AlphaFoldDB" id="A0A1B6LAF6"/>
<gene>
    <name evidence="9" type="ORF">g.15100</name>
</gene>
<dbReference type="FunFam" id="1.10.238.220:FF:000002">
    <property type="entry name" value="Serine/threonine-protein phosphatase 2A regulatory subunit B'' subunit gamma"/>
    <property type="match status" value="1"/>
</dbReference>
<name>A0A1B6LAF6_9HEMI</name>
<keyword evidence="5" id="KW-0479">Metal-binding</keyword>
<keyword evidence="4" id="KW-0963">Cytoplasm</keyword>
<dbReference type="FunFam" id="1.10.238.10:FF:000091">
    <property type="entry name" value="Serine/threonine-protein phosphatase 2A regulatory subunit B'' subunit gamma"/>
    <property type="match status" value="1"/>
</dbReference>
<dbReference type="GO" id="GO:0035303">
    <property type="term" value="P:regulation of dephosphorylation"/>
    <property type="evidence" value="ECO:0007669"/>
    <property type="project" value="InterPro"/>
</dbReference>
<dbReference type="GO" id="GO:0005813">
    <property type="term" value="C:centrosome"/>
    <property type="evidence" value="ECO:0007669"/>
    <property type="project" value="TreeGrafter"/>
</dbReference>
<evidence type="ECO:0000256" key="5">
    <source>
        <dbReference type="ARBA" id="ARBA00022723"/>
    </source>
</evidence>
<dbReference type="PROSITE" id="PS00018">
    <property type="entry name" value="EF_HAND_1"/>
    <property type="match status" value="1"/>
</dbReference>
<accession>A0A1B6LAF6</accession>
<evidence type="ECO:0000256" key="8">
    <source>
        <dbReference type="ARBA" id="ARBA00023242"/>
    </source>
</evidence>
<dbReference type="Gene3D" id="1.10.238.220">
    <property type="match status" value="1"/>
</dbReference>
<sequence>MSELETIFKDLVIKGKPGGKGEKKTEEEYFLEYYNKYKSSKNEVEESSYSKIPRFYFKVPKEEEVLPHKLREDARAMFLQTRSRQLLDNNELKTLWILLDKHHSPPTSGDEQMISYENFCKVAKLVGPKCRGYFSPVVFAKLQQDDKFGRVSIMALFNYVMHKVWLHQTRIGLSLYDETGHGFLCESDLENYIQDLIPTLQQLNGLEKSFHSFYVCTAVRKFLFFLDPLRTGRVRIQDILACSFLDDLLQLRDEELSKEKQKSNWFSAPSALRVYGQYLNLDKDHNGMLSKEELAGYGTGTLTKVFLERVFQECLTYDGEMDYKTYLDFVLALENQHEPQSLHYLFRILDIKNQGYLDTFCLNFFFREIQEEMSQHGQNAVSFQDVKDEMFDMIKPVDPTRITLQDLLISGQGETLVSILIDFNGFWTYENREAMAAETPESPAEV</sequence>
<dbReference type="SUPFAM" id="SSF47473">
    <property type="entry name" value="EF-hand"/>
    <property type="match status" value="1"/>
</dbReference>
<reference evidence="9" key="1">
    <citation type="submission" date="2015-11" db="EMBL/GenBank/DDBJ databases">
        <title>De novo transcriptome assembly of four potential Pierce s Disease insect vectors from Arizona vineyards.</title>
        <authorList>
            <person name="Tassone E.E."/>
        </authorList>
    </citation>
    <scope>NUCLEOTIDE SEQUENCE</scope>
</reference>